<accession>A0AA40ERL6</accession>
<dbReference type="Proteomes" id="UP001172155">
    <property type="component" value="Unassembled WGS sequence"/>
</dbReference>
<evidence type="ECO:0000313" key="3">
    <source>
        <dbReference type="Proteomes" id="UP001172155"/>
    </source>
</evidence>
<organism evidence="2 3">
    <name type="scientific">Schizothecium vesticola</name>
    <dbReference type="NCBI Taxonomy" id="314040"/>
    <lineage>
        <taxon>Eukaryota</taxon>
        <taxon>Fungi</taxon>
        <taxon>Dikarya</taxon>
        <taxon>Ascomycota</taxon>
        <taxon>Pezizomycotina</taxon>
        <taxon>Sordariomycetes</taxon>
        <taxon>Sordariomycetidae</taxon>
        <taxon>Sordariales</taxon>
        <taxon>Schizotheciaceae</taxon>
        <taxon>Schizothecium</taxon>
    </lineage>
</organism>
<gene>
    <name evidence="2" type="ORF">B0T18DRAFT_439861</name>
</gene>
<dbReference type="Pfam" id="PF00149">
    <property type="entry name" value="Metallophos"/>
    <property type="match status" value="1"/>
</dbReference>
<dbReference type="PANTHER" id="PTHR37844:SF2">
    <property type="entry name" value="SER_THR PROTEIN PHOSPHATASE SUPERFAMILY (AFU_ORTHOLOGUE AFUA_1G14840)"/>
    <property type="match status" value="1"/>
</dbReference>
<dbReference type="PANTHER" id="PTHR37844">
    <property type="entry name" value="SER/THR PROTEIN PHOSPHATASE SUPERFAMILY (AFU_ORTHOLOGUE AFUA_1G14840)"/>
    <property type="match status" value="1"/>
</dbReference>
<dbReference type="SUPFAM" id="SSF56300">
    <property type="entry name" value="Metallo-dependent phosphatases"/>
    <property type="match status" value="1"/>
</dbReference>
<dbReference type="GO" id="GO:0016787">
    <property type="term" value="F:hydrolase activity"/>
    <property type="evidence" value="ECO:0007669"/>
    <property type="project" value="InterPro"/>
</dbReference>
<reference evidence="2" key="1">
    <citation type="submission" date="2023-06" db="EMBL/GenBank/DDBJ databases">
        <title>Genome-scale phylogeny and comparative genomics of the fungal order Sordariales.</title>
        <authorList>
            <consortium name="Lawrence Berkeley National Laboratory"/>
            <person name="Hensen N."/>
            <person name="Bonometti L."/>
            <person name="Westerberg I."/>
            <person name="Brannstrom I.O."/>
            <person name="Guillou S."/>
            <person name="Cros-Aarteil S."/>
            <person name="Calhoun S."/>
            <person name="Haridas S."/>
            <person name="Kuo A."/>
            <person name="Mondo S."/>
            <person name="Pangilinan J."/>
            <person name="Riley R."/>
            <person name="LaButti K."/>
            <person name="Andreopoulos B."/>
            <person name="Lipzen A."/>
            <person name="Chen C."/>
            <person name="Yanf M."/>
            <person name="Daum C."/>
            <person name="Ng V."/>
            <person name="Clum A."/>
            <person name="Steindorff A."/>
            <person name="Ohm R."/>
            <person name="Martin F."/>
            <person name="Silar P."/>
            <person name="Natvig D."/>
            <person name="Lalanne C."/>
            <person name="Gautier V."/>
            <person name="Ament-velasquez S.L."/>
            <person name="Kruys A."/>
            <person name="Hutchinson M.I."/>
            <person name="Powell A.J."/>
            <person name="Barry K."/>
            <person name="Miller A.N."/>
            <person name="Grigoriev I.V."/>
            <person name="Debuchy R."/>
            <person name="Gladieux P."/>
            <person name="Thoren M.H."/>
            <person name="Johannesson H."/>
        </authorList>
    </citation>
    <scope>NUCLEOTIDE SEQUENCE</scope>
    <source>
        <strain evidence="2">SMH3187-1</strain>
    </source>
</reference>
<comment type="caution">
    <text evidence="2">The sequence shown here is derived from an EMBL/GenBank/DDBJ whole genome shotgun (WGS) entry which is preliminary data.</text>
</comment>
<dbReference type="EMBL" id="JAUKUD010000005">
    <property type="protein sequence ID" value="KAK0744251.1"/>
    <property type="molecule type" value="Genomic_DNA"/>
</dbReference>
<dbReference type="Gene3D" id="3.60.21.10">
    <property type="match status" value="1"/>
</dbReference>
<evidence type="ECO:0000259" key="1">
    <source>
        <dbReference type="Pfam" id="PF00149"/>
    </source>
</evidence>
<dbReference type="InterPro" id="IPR004843">
    <property type="entry name" value="Calcineurin-like_PHP"/>
</dbReference>
<sequence length="276" mass="31423">MHESGRRLLSLLIGGFNNEKFMRSGPRTRPQYAGFDFPVTAQYLILAGDIGRLTDYDAYLEFLNRQTERFERVFLVLGNHELYGLDFDTGLVTARKMERESCLGGRLSLLQQGRFDMEHMGIPITILGCTIWSQVPEDAKTVVESKMSDFRKIKDWSVESHNAAHKSDMEWLISELDRVRESNSDRSVIVISHHAPSVQETSAPQHAQNAWTAAFATDILSSGKCWTPVRCWIHGHTHYSGDFKKHGVRVASNQRGYVLPGAKFDVGRILEVRRIR</sequence>
<feature type="domain" description="Calcineurin-like phosphoesterase" evidence="1">
    <location>
        <begin position="42"/>
        <end position="239"/>
    </location>
</feature>
<dbReference type="InterPro" id="IPR029052">
    <property type="entry name" value="Metallo-depent_PP-like"/>
</dbReference>
<protein>
    <submittedName>
        <fullName evidence="2">Metallo-dependent phosphatase-like protein</fullName>
    </submittedName>
</protein>
<proteinExistence type="predicted"/>
<evidence type="ECO:0000313" key="2">
    <source>
        <dbReference type="EMBL" id="KAK0744251.1"/>
    </source>
</evidence>
<dbReference type="AlphaFoldDB" id="A0AA40ERL6"/>
<keyword evidence="3" id="KW-1185">Reference proteome</keyword>
<name>A0AA40ERL6_9PEZI</name>